<gene>
    <name evidence="1" type="ORF">TM448A00186_0040</name>
    <name evidence="2" type="ORF">TM448B01012_0008</name>
</gene>
<sequence length="319" mass="37259">MEKRKNMIECKIFEKEMILDKQTIKKMSGLSAGAIFLLFKCINNYYQTQSVITSKTLQQLSKMSKNTFYIYYNELIVNKWITSDNSEEFHPALRIKREPIDYVSGIKMKIGSTEEEPSIQSITMHKAVKDIGTLIVDPYKKELKKRGLADSITKSSSGYMIAKLRKVLNQFKGKLNHKDILNILMKVLDTEFFIKNNQYLNIDFIFFNKNFLVMEYLKNKPHTTEGYSIPKDAFYVQNIKGKILDPEQYGYFKWDGDCYLHVVPTNPNSMYKRISDEMLNRMNNTCDSKYDCYFDGNILKKEYTYLSGSVGANNKFVHV</sequence>
<dbReference type="EMBL" id="MT144687">
    <property type="protein sequence ID" value="QJH97443.1"/>
    <property type="molecule type" value="Genomic_DNA"/>
</dbReference>
<name>A0A6H1ZC61_9ZZZZ</name>
<dbReference type="EMBL" id="MT143986">
    <property type="protein sequence ID" value="QJA45128.1"/>
    <property type="molecule type" value="Genomic_DNA"/>
</dbReference>
<protein>
    <submittedName>
        <fullName evidence="1">Uncharacterized protein</fullName>
    </submittedName>
</protein>
<organism evidence="1">
    <name type="scientific">viral metagenome</name>
    <dbReference type="NCBI Taxonomy" id="1070528"/>
    <lineage>
        <taxon>unclassified sequences</taxon>
        <taxon>metagenomes</taxon>
        <taxon>organismal metagenomes</taxon>
    </lineage>
</organism>
<reference evidence="1" key="1">
    <citation type="submission" date="2020-03" db="EMBL/GenBank/DDBJ databases">
        <title>The deep terrestrial virosphere.</title>
        <authorList>
            <person name="Holmfeldt K."/>
            <person name="Nilsson E."/>
            <person name="Simone D."/>
            <person name="Lopez-Fernandez M."/>
            <person name="Wu X."/>
            <person name="de Brujin I."/>
            <person name="Lundin D."/>
            <person name="Andersson A."/>
            <person name="Bertilsson S."/>
            <person name="Dopson M."/>
        </authorList>
    </citation>
    <scope>NUCLEOTIDE SEQUENCE</scope>
    <source>
        <strain evidence="1">TM448A00186</strain>
        <strain evidence="2">TM448B01012</strain>
    </source>
</reference>
<evidence type="ECO:0000313" key="1">
    <source>
        <dbReference type="EMBL" id="QJA45128.1"/>
    </source>
</evidence>
<dbReference type="AlphaFoldDB" id="A0A6H1ZC61"/>
<evidence type="ECO:0000313" key="2">
    <source>
        <dbReference type="EMBL" id="QJH97443.1"/>
    </source>
</evidence>
<accession>A0A6H1ZC61</accession>
<proteinExistence type="predicted"/>